<keyword evidence="4" id="KW-0372">Hormone</keyword>
<proteinExistence type="inferred from homology"/>
<dbReference type="InterPro" id="IPR006737">
    <property type="entry name" value="Motilin_assoc"/>
</dbReference>
<dbReference type="KEGG" id="gsh:117347442"/>
<dbReference type="InParanoid" id="A0A6P8PFA3"/>
<dbReference type="GO" id="GO:0005576">
    <property type="term" value="C:extracellular region"/>
    <property type="evidence" value="ECO:0007669"/>
    <property type="project" value="UniProtKB-SubCell"/>
</dbReference>
<evidence type="ECO:0000313" key="6">
    <source>
        <dbReference type="Proteomes" id="UP000515159"/>
    </source>
</evidence>
<keyword evidence="3" id="KW-0964">Secreted</keyword>
<organism evidence="6 7">
    <name type="scientific">Geotrypetes seraphini</name>
    <name type="common">Gaboon caecilian</name>
    <name type="synonym">Caecilia seraphini</name>
    <dbReference type="NCBI Taxonomy" id="260995"/>
    <lineage>
        <taxon>Eukaryota</taxon>
        <taxon>Metazoa</taxon>
        <taxon>Chordata</taxon>
        <taxon>Craniata</taxon>
        <taxon>Vertebrata</taxon>
        <taxon>Euteleostomi</taxon>
        <taxon>Amphibia</taxon>
        <taxon>Gymnophiona</taxon>
        <taxon>Geotrypetes</taxon>
    </lineage>
</organism>
<gene>
    <name evidence="7" type="primary">MLN</name>
</gene>
<dbReference type="PANTHER" id="PTHR14156:SF0">
    <property type="entry name" value="PROMOTILIN"/>
    <property type="match status" value="1"/>
</dbReference>
<dbReference type="InterPro" id="IPR015662">
    <property type="entry name" value="Promotilin"/>
</dbReference>
<evidence type="ECO:0000256" key="1">
    <source>
        <dbReference type="ARBA" id="ARBA00004613"/>
    </source>
</evidence>
<dbReference type="Proteomes" id="UP000515159">
    <property type="component" value="Chromosome 13"/>
</dbReference>
<dbReference type="OrthoDB" id="9937685at2759"/>
<reference evidence="7" key="1">
    <citation type="submission" date="2025-08" db="UniProtKB">
        <authorList>
            <consortium name="RefSeq"/>
        </authorList>
    </citation>
    <scope>IDENTIFICATION</scope>
</reference>
<accession>A0A6P8PFA3</accession>
<sequence length="127" mass="14723">MDRRMQPTGLTMVSQKVASLLLVMYVMVLLVECSEGYISFVSHNDATKMKDRERNRLQRKSLNLQPHSEEEGYMNIMDHDSSDEAEIIKPTAPVEFGMRVDSRQLQKYRLLLEMLLNEQTSEAQKAE</sequence>
<comment type="similarity">
    <text evidence="2">Belongs to the motilin family.</text>
</comment>
<feature type="domain" description="Motilin/ghrelin-associated peptide" evidence="5">
    <location>
        <begin position="88"/>
        <end position="124"/>
    </location>
</feature>
<name>A0A6P8PFA3_GEOSA</name>
<comment type="subcellular location">
    <subcellularLocation>
        <location evidence="1">Secreted</location>
    </subcellularLocation>
</comment>
<dbReference type="RefSeq" id="XP_033774296.1">
    <property type="nucleotide sequence ID" value="XM_033918405.1"/>
</dbReference>
<evidence type="ECO:0000256" key="4">
    <source>
        <dbReference type="ARBA" id="ARBA00022702"/>
    </source>
</evidence>
<dbReference type="GeneID" id="117347442"/>
<protein>
    <submittedName>
        <fullName evidence="7">Promotilin</fullName>
    </submittedName>
</protein>
<dbReference type="FunCoup" id="A0A6P8PFA3">
    <property type="interactions" value="324"/>
</dbReference>
<dbReference type="Pfam" id="PF04643">
    <property type="entry name" value="Motilin_assoc"/>
    <property type="match status" value="1"/>
</dbReference>
<dbReference type="PANTHER" id="PTHR14156">
    <property type="entry name" value="MOTILIN"/>
    <property type="match status" value="1"/>
</dbReference>
<evidence type="ECO:0000256" key="3">
    <source>
        <dbReference type="ARBA" id="ARBA00022525"/>
    </source>
</evidence>
<keyword evidence="6" id="KW-1185">Reference proteome</keyword>
<dbReference type="GO" id="GO:0005179">
    <property type="term" value="F:hormone activity"/>
    <property type="evidence" value="ECO:0007669"/>
    <property type="project" value="UniProtKB-KW"/>
</dbReference>
<dbReference type="CTD" id="4295"/>
<dbReference type="AlphaFoldDB" id="A0A6P8PFA3"/>
<evidence type="ECO:0000259" key="5">
    <source>
        <dbReference type="Pfam" id="PF04643"/>
    </source>
</evidence>
<evidence type="ECO:0000313" key="7">
    <source>
        <dbReference type="RefSeq" id="XP_033774296.1"/>
    </source>
</evidence>
<evidence type="ECO:0000256" key="2">
    <source>
        <dbReference type="ARBA" id="ARBA00006473"/>
    </source>
</evidence>